<dbReference type="GO" id="GO:0005886">
    <property type="term" value="C:plasma membrane"/>
    <property type="evidence" value="ECO:0007669"/>
    <property type="project" value="UniProtKB-SubCell"/>
</dbReference>
<dbReference type="Gene3D" id="1.20.1530.20">
    <property type="match status" value="1"/>
</dbReference>
<feature type="transmembrane region" description="Helical" evidence="8">
    <location>
        <begin position="291"/>
        <end position="314"/>
    </location>
</feature>
<keyword evidence="4" id="KW-1003">Cell membrane</keyword>
<dbReference type="InterPro" id="IPR038770">
    <property type="entry name" value="Na+/solute_symporter_sf"/>
</dbReference>
<evidence type="ECO:0000256" key="7">
    <source>
        <dbReference type="ARBA" id="ARBA00023136"/>
    </source>
</evidence>
<comment type="subcellular location">
    <subcellularLocation>
        <location evidence="1">Cell membrane</location>
        <topology evidence="1">Multi-pass membrane protein</topology>
    </subcellularLocation>
</comment>
<keyword evidence="5 8" id="KW-0812">Transmembrane</keyword>
<dbReference type="EMBL" id="JACRSR010000001">
    <property type="protein sequence ID" value="MBC8530269.1"/>
    <property type="molecule type" value="Genomic_DNA"/>
</dbReference>
<reference evidence="9" key="1">
    <citation type="submission" date="2020-08" db="EMBL/GenBank/DDBJ databases">
        <title>Genome public.</title>
        <authorList>
            <person name="Liu C."/>
            <person name="Sun Q."/>
        </authorList>
    </citation>
    <scope>NUCLEOTIDE SEQUENCE</scope>
    <source>
        <strain evidence="9">NSJ-53</strain>
    </source>
</reference>
<dbReference type="PANTHER" id="PTHR36838">
    <property type="entry name" value="AUXIN EFFLUX CARRIER FAMILY PROTEIN"/>
    <property type="match status" value="1"/>
</dbReference>
<sequence length="317" mass="34845">MFQNLVFSLNGVFPIFFMTAVGYLLRRFKFVDGKYVDQTSGYAFKFVMPVMLFMTMYNSDFSNAVNLNLVLIAYGTTLIMCFLMWWLAPKFIKDRGAQGAFIHGTFRNNYVVIGLSMTIALFGEAAGAKSAFILSCTMPLYSVLGVWVLVTHAEGTGVKRASIGHTLKSIVLNPLFIGTMAGLLFVIFGLKLPTFAEKSLDMLNKMGTPLVLLLAGASLDFSHFKKQWKLSLSASVIKTIVTPLIFLPAAYLLGLRGEDLGVIFLFLASPTAINTFLMAKNMGNDAELATDIVMVSTLIAFVFIFIGCFVLRTVGLI</sequence>
<dbReference type="RefSeq" id="WP_249314158.1">
    <property type="nucleotide sequence ID" value="NZ_JACRSR010000001.1"/>
</dbReference>
<gene>
    <name evidence="9" type="ORF">H8696_00210</name>
</gene>
<feature type="transmembrane region" description="Helical" evidence="8">
    <location>
        <begin position="236"/>
        <end position="254"/>
    </location>
</feature>
<dbReference type="PANTHER" id="PTHR36838:SF4">
    <property type="entry name" value="AUXIN EFFLUX CARRIER FAMILY PROTEIN"/>
    <property type="match status" value="1"/>
</dbReference>
<feature type="transmembrane region" description="Helical" evidence="8">
    <location>
        <begin position="132"/>
        <end position="150"/>
    </location>
</feature>
<organism evidence="9 10">
    <name type="scientific">Gehongia tenuis</name>
    <dbReference type="NCBI Taxonomy" id="2763655"/>
    <lineage>
        <taxon>Bacteria</taxon>
        <taxon>Bacillati</taxon>
        <taxon>Bacillota</taxon>
        <taxon>Clostridia</taxon>
        <taxon>Christensenellales</taxon>
        <taxon>Christensenellaceae</taxon>
        <taxon>Gehongia</taxon>
    </lineage>
</organism>
<keyword evidence="6 8" id="KW-1133">Transmembrane helix</keyword>
<dbReference type="GO" id="GO:0055085">
    <property type="term" value="P:transmembrane transport"/>
    <property type="evidence" value="ECO:0007669"/>
    <property type="project" value="InterPro"/>
</dbReference>
<dbReference type="Proteomes" id="UP000623172">
    <property type="component" value="Unassembled WGS sequence"/>
</dbReference>
<keyword evidence="7 8" id="KW-0472">Membrane</keyword>
<keyword evidence="10" id="KW-1185">Reference proteome</keyword>
<dbReference type="AlphaFoldDB" id="A0A926HN68"/>
<evidence type="ECO:0000256" key="2">
    <source>
        <dbReference type="ARBA" id="ARBA00010145"/>
    </source>
</evidence>
<feature type="transmembrane region" description="Helical" evidence="8">
    <location>
        <begin position="260"/>
        <end position="279"/>
    </location>
</feature>
<evidence type="ECO:0000256" key="8">
    <source>
        <dbReference type="SAM" id="Phobius"/>
    </source>
</evidence>
<feature type="transmembrane region" description="Helical" evidence="8">
    <location>
        <begin position="170"/>
        <end position="190"/>
    </location>
</feature>
<keyword evidence="3" id="KW-0813">Transport</keyword>
<dbReference type="InterPro" id="IPR004776">
    <property type="entry name" value="Mem_transp_PIN-like"/>
</dbReference>
<evidence type="ECO:0000256" key="3">
    <source>
        <dbReference type="ARBA" id="ARBA00022448"/>
    </source>
</evidence>
<name>A0A926HN68_9FIRM</name>
<feature type="transmembrane region" description="Helical" evidence="8">
    <location>
        <begin position="69"/>
        <end position="88"/>
    </location>
</feature>
<feature type="transmembrane region" description="Helical" evidence="8">
    <location>
        <begin position="109"/>
        <end position="126"/>
    </location>
</feature>
<accession>A0A926HN68</accession>
<evidence type="ECO:0000313" key="9">
    <source>
        <dbReference type="EMBL" id="MBC8530269.1"/>
    </source>
</evidence>
<feature type="transmembrane region" description="Helical" evidence="8">
    <location>
        <begin position="6"/>
        <end position="28"/>
    </location>
</feature>
<evidence type="ECO:0000313" key="10">
    <source>
        <dbReference type="Proteomes" id="UP000623172"/>
    </source>
</evidence>
<dbReference type="Pfam" id="PF03547">
    <property type="entry name" value="Mem_trans"/>
    <property type="match status" value="1"/>
</dbReference>
<proteinExistence type="inferred from homology"/>
<comment type="caution">
    <text evidence="9">The sequence shown here is derived from an EMBL/GenBank/DDBJ whole genome shotgun (WGS) entry which is preliminary data.</text>
</comment>
<feature type="transmembrane region" description="Helical" evidence="8">
    <location>
        <begin position="40"/>
        <end position="57"/>
    </location>
</feature>
<evidence type="ECO:0000256" key="1">
    <source>
        <dbReference type="ARBA" id="ARBA00004651"/>
    </source>
</evidence>
<comment type="similarity">
    <text evidence="2">Belongs to the auxin efflux carrier (TC 2.A.69) family.</text>
</comment>
<evidence type="ECO:0000256" key="4">
    <source>
        <dbReference type="ARBA" id="ARBA00022475"/>
    </source>
</evidence>
<evidence type="ECO:0000256" key="6">
    <source>
        <dbReference type="ARBA" id="ARBA00022989"/>
    </source>
</evidence>
<protein>
    <submittedName>
        <fullName evidence="9">AEC family transporter</fullName>
    </submittedName>
</protein>
<evidence type="ECO:0000256" key="5">
    <source>
        <dbReference type="ARBA" id="ARBA00022692"/>
    </source>
</evidence>